<evidence type="ECO:0000256" key="7">
    <source>
        <dbReference type="SAM" id="SignalP"/>
    </source>
</evidence>
<evidence type="ECO:0000313" key="9">
    <source>
        <dbReference type="EMBL" id="KKZ61802.1"/>
    </source>
</evidence>
<dbReference type="GO" id="GO:0004190">
    <property type="term" value="F:aspartic-type endopeptidase activity"/>
    <property type="evidence" value="ECO:0007669"/>
    <property type="project" value="UniProtKB-KW"/>
</dbReference>
<feature type="active site" evidence="6">
    <location>
        <position position="79"/>
    </location>
</feature>
<feature type="signal peptide" evidence="7">
    <location>
        <begin position="1"/>
        <end position="20"/>
    </location>
</feature>
<dbReference type="InterPro" id="IPR001461">
    <property type="entry name" value="Aspartic_peptidase_A1"/>
</dbReference>
<dbReference type="InterPro" id="IPR034163">
    <property type="entry name" value="Aspergillopepsin-like_cat_dom"/>
</dbReference>
<dbReference type="PRINTS" id="PR00792">
    <property type="entry name" value="PEPSIN"/>
</dbReference>
<evidence type="ECO:0000256" key="5">
    <source>
        <dbReference type="ARBA" id="ARBA00023145"/>
    </source>
</evidence>
<protein>
    <recommendedName>
        <fullName evidence="8">Peptidase A1 domain-containing protein</fullName>
    </recommendedName>
</protein>
<keyword evidence="5" id="KW-0865">Zymogen</keyword>
<feature type="chain" id="PRO_5002545483" description="Peptidase A1 domain-containing protein" evidence="7">
    <location>
        <begin position="21"/>
        <end position="383"/>
    </location>
</feature>
<feature type="active site" evidence="6">
    <location>
        <position position="268"/>
    </location>
</feature>
<organism evidence="9 10">
    <name type="scientific">[Emmonsia] crescens</name>
    <dbReference type="NCBI Taxonomy" id="73230"/>
    <lineage>
        <taxon>Eukaryota</taxon>
        <taxon>Fungi</taxon>
        <taxon>Dikarya</taxon>
        <taxon>Ascomycota</taxon>
        <taxon>Pezizomycotina</taxon>
        <taxon>Eurotiomycetes</taxon>
        <taxon>Eurotiomycetidae</taxon>
        <taxon>Onygenales</taxon>
        <taxon>Ajellomycetaceae</taxon>
        <taxon>Emergomyces</taxon>
    </lineage>
</organism>
<dbReference type="FunFam" id="2.40.70.10:FF:000026">
    <property type="entry name" value="Endothiapepsin"/>
    <property type="match status" value="1"/>
</dbReference>
<dbReference type="Gene3D" id="2.40.70.10">
    <property type="entry name" value="Acid Proteases"/>
    <property type="match status" value="2"/>
</dbReference>
<name>A0A0G2HUD5_9EURO</name>
<evidence type="ECO:0000256" key="3">
    <source>
        <dbReference type="ARBA" id="ARBA00022750"/>
    </source>
</evidence>
<dbReference type="GO" id="GO:0006508">
    <property type="term" value="P:proteolysis"/>
    <property type="evidence" value="ECO:0007669"/>
    <property type="project" value="UniProtKB-KW"/>
</dbReference>
<dbReference type="SUPFAM" id="SSF50630">
    <property type="entry name" value="Acid proteases"/>
    <property type="match status" value="1"/>
</dbReference>
<gene>
    <name evidence="9" type="ORF">EMCG_00529</name>
</gene>
<dbReference type="CDD" id="cd06097">
    <property type="entry name" value="Aspergillopepsin_like"/>
    <property type="match status" value="1"/>
</dbReference>
<dbReference type="AlphaFoldDB" id="A0A0G2HUD5"/>
<keyword evidence="4" id="KW-0378">Hydrolase</keyword>
<dbReference type="InterPro" id="IPR021109">
    <property type="entry name" value="Peptidase_aspartic_dom_sf"/>
</dbReference>
<dbReference type="PANTHER" id="PTHR47966:SF2">
    <property type="entry name" value="ASPERGILLOPEPSIN-1-RELATED"/>
    <property type="match status" value="1"/>
</dbReference>
<dbReference type="PROSITE" id="PS51767">
    <property type="entry name" value="PEPTIDASE_A1"/>
    <property type="match status" value="1"/>
</dbReference>
<evidence type="ECO:0000256" key="1">
    <source>
        <dbReference type="ARBA" id="ARBA00007447"/>
    </source>
</evidence>
<reference evidence="10" key="1">
    <citation type="journal article" date="2015" name="PLoS Genet.">
        <title>The dynamic genome and transcriptome of the human fungal pathogen Blastomyces and close relative Emmonsia.</title>
        <authorList>
            <person name="Munoz J.F."/>
            <person name="Gauthier G.M."/>
            <person name="Desjardins C.A."/>
            <person name="Gallo J.E."/>
            <person name="Holder J."/>
            <person name="Sullivan T.D."/>
            <person name="Marty A.J."/>
            <person name="Carmen J.C."/>
            <person name="Chen Z."/>
            <person name="Ding L."/>
            <person name="Gujja S."/>
            <person name="Magrini V."/>
            <person name="Misas E."/>
            <person name="Mitreva M."/>
            <person name="Priest M."/>
            <person name="Saif S."/>
            <person name="Whiston E.A."/>
            <person name="Young S."/>
            <person name="Zeng Q."/>
            <person name="Goldman W.E."/>
            <person name="Mardis E.R."/>
            <person name="Taylor J.W."/>
            <person name="McEwen J.G."/>
            <person name="Clay O.K."/>
            <person name="Klein B.S."/>
            <person name="Cuomo C.A."/>
        </authorList>
    </citation>
    <scope>NUCLEOTIDE SEQUENCE [LARGE SCALE GENOMIC DNA]</scope>
    <source>
        <strain evidence="10">UAMH 3008</strain>
    </source>
</reference>
<feature type="domain" description="Peptidase A1" evidence="8">
    <location>
        <begin position="63"/>
        <end position="377"/>
    </location>
</feature>
<keyword evidence="2" id="KW-0645">Protease</keyword>
<evidence type="ECO:0000256" key="4">
    <source>
        <dbReference type="ARBA" id="ARBA00022801"/>
    </source>
</evidence>
<proteinExistence type="inferred from homology"/>
<evidence type="ECO:0000256" key="6">
    <source>
        <dbReference type="PIRSR" id="PIRSR601461-1"/>
    </source>
</evidence>
<evidence type="ECO:0000256" key="2">
    <source>
        <dbReference type="ARBA" id="ARBA00022670"/>
    </source>
</evidence>
<sequence length="383" mass="40879">MVAHMLVTGIIAIFSAIITAAPTEEFTTGRFSVETHYASRNKPLIARGENTTVIANPSDSNVHLSPITIGTRTFTLFFDTGSSDLWVFSDQLSKEQAGSHTLYSPSSEAKELVDYKWNITYGDGDQADGNVYTDTVTLGALKVPSQAVGAAQSVSTSLTEGTADGILGLGFSSINSIQPNVEPILFDNIKDRLDQPIFAAALKYEGSGTYDFGYIDKKKYEGDITYMGVDSSDGFWGVTFDGYEAGDVQTKSSIKGIIALTNLTRGSDTGTSLLFLPRDIVEGYYSTVAGSKFDSSLGFWTYPCSGNSDFALLVNAYKAIVPAKYINLGATSEGSSTCVGAIKEMSTSDGVDAIFGAIFLASQYVVFDPNKPRVGLAPQVGMK</sequence>
<evidence type="ECO:0000259" key="8">
    <source>
        <dbReference type="PROSITE" id="PS51767"/>
    </source>
</evidence>
<dbReference type="EMBL" id="LCZI01001236">
    <property type="protein sequence ID" value="KKZ61802.1"/>
    <property type="molecule type" value="Genomic_DNA"/>
</dbReference>
<dbReference type="VEuPathDB" id="FungiDB:EMCG_00529"/>
<dbReference type="InterPro" id="IPR033121">
    <property type="entry name" value="PEPTIDASE_A1"/>
</dbReference>
<evidence type="ECO:0000313" key="10">
    <source>
        <dbReference type="Proteomes" id="UP000034164"/>
    </source>
</evidence>
<comment type="similarity">
    <text evidence="1">Belongs to the peptidase A1 family.</text>
</comment>
<dbReference type="Proteomes" id="UP000034164">
    <property type="component" value="Unassembled WGS sequence"/>
</dbReference>
<keyword evidence="3" id="KW-0064">Aspartyl protease</keyword>
<dbReference type="PANTHER" id="PTHR47966">
    <property type="entry name" value="BETA-SITE APP-CLEAVING ENZYME, ISOFORM A-RELATED"/>
    <property type="match status" value="1"/>
</dbReference>
<comment type="caution">
    <text evidence="9">The sequence shown here is derived from an EMBL/GenBank/DDBJ whole genome shotgun (WGS) entry which is preliminary data.</text>
</comment>
<dbReference type="Pfam" id="PF00026">
    <property type="entry name" value="Asp"/>
    <property type="match status" value="1"/>
</dbReference>
<dbReference type="OrthoDB" id="2747330at2759"/>
<keyword evidence="7" id="KW-0732">Signal</keyword>
<accession>A0A0G2HUD5</accession>